<organism evidence="9 10">
    <name type="scientific">Coptotermes formosanus</name>
    <name type="common">Formosan subterranean termite</name>
    <dbReference type="NCBI Taxonomy" id="36987"/>
    <lineage>
        <taxon>Eukaryota</taxon>
        <taxon>Metazoa</taxon>
        <taxon>Ecdysozoa</taxon>
        <taxon>Arthropoda</taxon>
        <taxon>Hexapoda</taxon>
        <taxon>Insecta</taxon>
        <taxon>Pterygota</taxon>
        <taxon>Neoptera</taxon>
        <taxon>Polyneoptera</taxon>
        <taxon>Dictyoptera</taxon>
        <taxon>Blattodea</taxon>
        <taxon>Blattoidea</taxon>
        <taxon>Termitoidae</taxon>
        <taxon>Rhinotermitidae</taxon>
        <taxon>Coptotermes</taxon>
    </lineage>
</organism>
<accession>A0A6L2PEZ5</accession>
<evidence type="ECO:0000259" key="8">
    <source>
        <dbReference type="PROSITE" id="PS50275"/>
    </source>
</evidence>
<dbReference type="Pfam" id="PF02383">
    <property type="entry name" value="Syja_N"/>
    <property type="match status" value="1"/>
</dbReference>
<feature type="transmembrane region" description="Helical" evidence="7">
    <location>
        <begin position="506"/>
        <end position="528"/>
    </location>
</feature>
<dbReference type="OrthoDB" id="405996at2759"/>
<dbReference type="PANTHER" id="PTHR45662:SF2">
    <property type="entry name" value="PHOSPHATIDYLINOSITOL-3-PHOSPHATASE SAC1"/>
    <property type="match status" value="1"/>
</dbReference>
<dbReference type="GO" id="GO:0046856">
    <property type="term" value="P:phosphatidylinositol dephosphorylation"/>
    <property type="evidence" value="ECO:0007669"/>
    <property type="project" value="TreeGrafter"/>
</dbReference>
<dbReference type="InParanoid" id="A0A6L2PEZ5"/>
<dbReference type="FunCoup" id="A0A6L2PEZ5">
    <property type="interactions" value="2367"/>
</dbReference>
<comment type="catalytic activity">
    <reaction evidence="3">
        <text>a 1,2-diacyl-sn-glycero-3-phospho-(1D-myo-inositol 4-phosphate) + H2O = a 1,2-diacyl-sn-glycero-3-phospho-(1D-myo-inositol) + phosphate</text>
        <dbReference type="Rhea" id="RHEA:55652"/>
        <dbReference type="ChEBI" id="CHEBI:15377"/>
        <dbReference type="ChEBI" id="CHEBI:43474"/>
        <dbReference type="ChEBI" id="CHEBI:57880"/>
        <dbReference type="ChEBI" id="CHEBI:58178"/>
    </reaction>
    <physiologicalReaction direction="left-to-right" evidence="3">
        <dbReference type="Rhea" id="RHEA:55653"/>
    </physiologicalReaction>
</comment>
<feature type="domain" description="SAC" evidence="8">
    <location>
        <begin position="124"/>
        <end position="436"/>
    </location>
</feature>
<dbReference type="GO" id="GO:0005783">
    <property type="term" value="C:endoplasmic reticulum"/>
    <property type="evidence" value="ECO:0007669"/>
    <property type="project" value="TreeGrafter"/>
</dbReference>
<evidence type="ECO:0000313" key="10">
    <source>
        <dbReference type="Proteomes" id="UP000502823"/>
    </source>
</evidence>
<evidence type="ECO:0000256" key="1">
    <source>
        <dbReference type="ARBA" id="ARBA00013038"/>
    </source>
</evidence>
<dbReference type="GO" id="GO:0043812">
    <property type="term" value="F:phosphatidylinositol-4-phosphate phosphatase activity"/>
    <property type="evidence" value="ECO:0007669"/>
    <property type="project" value="TreeGrafter"/>
</dbReference>
<evidence type="ECO:0000313" key="9">
    <source>
        <dbReference type="EMBL" id="GFG30040.1"/>
    </source>
</evidence>
<sequence length="531" mass="60744">MAAVPDLHSDLVLYITPEKFYIEAIGDGNELLAIDRVSREISLQVNYGQVPQASSTKPICGIVGTLQLLAGPYLVIITKKHEVGTINGQTIWQVAETEVISYTRTLLHLTEKQISENKLYISMVESALNTPFLYFSYSYDITHTLQRLHNTTPEFLQMPYHERADPRLMGGQIEENSVIAINQCSLNGKPFLWSIVSRRCCFRAGTRLFTRGIDVQGNVANFVETEQIVEFGGDRSSFVQTRGSIPLFWNQLPNLRYKPKPRLIQNENHAEAFSRHFDTQIFNYGRQVLINLTDHQGAEGILEKSYGEMVNRMGNSNIRYESFDFHAECRHLRWDRLSMLTDRLAHEQDEFGYFLLTRDGTLVALQDGVFRTNCVDCLDRTNVVQSMLARRSLTQIMQKLGILRPGQRVEDQLYFESLFKSVWADHADVISIQYSGTGALKTDYTRTGKRTKWGLVRDGINSLTRYYRNNFADGFRQDSIDLFLGRYMVEEGEGVTRPCPLDVEKGWKYITFPLVLLIAISMFFANVVTPS</sequence>
<dbReference type="EC" id="3.1.3.64" evidence="1"/>
<dbReference type="AlphaFoldDB" id="A0A6L2PEZ5"/>
<evidence type="ECO:0000256" key="5">
    <source>
        <dbReference type="ARBA" id="ARBA00041396"/>
    </source>
</evidence>
<evidence type="ECO:0000256" key="2">
    <source>
        <dbReference type="ARBA" id="ARBA00036631"/>
    </source>
</evidence>
<keyword evidence="10" id="KW-1185">Reference proteome</keyword>
<keyword evidence="7" id="KW-0472">Membrane</keyword>
<dbReference type="InterPro" id="IPR002013">
    <property type="entry name" value="SAC_dom"/>
</dbReference>
<name>A0A6L2PEZ5_COPFO</name>
<evidence type="ECO:0000256" key="3">
    <source>
        <dbReference type="ARBA" id="ARBA00036807"/>
    </source>
</evidence>
<dbReference type="GO" id="GO:0004438">
    <property type="term" value="F:phosphatidylinositol-3-phosphate phosphatase activity"/>
    <property type="evidence" value="ECO:0007669"/>
    <property type="project" value="UniProtKB-EC"/>
</dbReference>
<comment type="caution">
    <text evidence="9">The sequence shown here is derived from an EMBL/GenBank/DDBJ whole genome shotgun (WGS) entry which is preliminary data.</text>
</comment>
<evidence type="ECO:0000256" key="7">
    <source>
        <dbReference type="SAM" id="Phobius"/>
    </source>
</evidence>
<gene>
    <name evidence="9" type="ORF">Cfor_12338</name>
</gene>
<keyword evidence="7" id="KW-1133">Transmembrane helix</keyword>
<evidence type="ECO:0000256" key="4">
    <source>
        <dbReference type="ARBA" id="ARBA00040795"/>
    </source>
</evidence>
<comment type="catalytic activity">
    <reaction evidence="2">
        <text>a 1,2-diacyl-sn-glycero-3-phospho-(1D-myo-inositol-3-phosphate) + H2O = a 1,2-diacyl-sn-glycero-3-phospho-(1D-myo-inositol) + phosphate</text>
        <dbReference type="Rhea" id="RHEA:12316"/>
        <dbReference type="ChEBI" id="CHEBI:15377"/>
        <dbReference type="ChEBI" id="CHEBI:43474"/>
        <dbReference type="ChEBI" id="CHEBI:57880"/>
        <dbReference type="ChEBI" id="CHEBI:58088"/>
        <dbReference type="EC" id="3.1.3.64"/>
    </reaction>
    <physiologicalReaction direction="left-to-right" evidence="2">
        <dbReference type="Rhea" id="RHEA:12317"/>
    </physiologicalReaction>
</comment>
<dbReference type="Proteomes" id="UP000502823">
    <property type="component" value="Unassembled WGS sequence"/>
</dbReference>
<dbReference type="PANTHER" id="PTHR45662">
    <property type="entry name" value="PHOSPHATIDYLINOSITIDE PHOSPHATASE SAC1"/>
    <property type="match status" value="1"/>
</dbReference>
<keyword evidence="7" id="KW-0812">Transmembrane</keyword>
<feature type="non-terminal residue" evidence="9">
    <location>
        <position position="531"/>
    </location>
</feature>
<dbReference type="EMBL" id="BLKM01000193">
    <property type="protein sequence ID" value="GFG30040.1"/>
    <property type="molecule type" value="Genomic_DNA"/>
</dbReference>
<protein>
    <recommendedName>
        <fullName evidence="4">Phosphatidylinositol-3-phosphatase SAC1</fullName>
        <ecNumber evidence="1">3.1.3.64</ecNumber>
    </recommendedName>
    <alternativeName>
        <fullName evidence="6">Phosphatidylinositol-4-phosphate phosphatase</fullName>
    </alternativeName>
    <alternativeName>
        <fullName evidence="5">Suppressor of actin mutations 1-like protein</fullName>
    </alternativeName>
</protein>
<dbReference type="PROSITE" id="PS50275">
    <property type="entry name" value="SAC"/>
    <property type="match status" value="1"/>
</dbReference>
<evidence type="ECO:0000256" key="6">
    <source>
        <dbReference type="ARBA" id="ARBA00041911"/>
    </source>
</evidence>
<reference evidence="10" key="1">
    <citation type="submission" date="2020-01" db="EMBL/GenBank/DDBJ databases">
        <title>Draft genome sequence of the Termite Coptotermes fromosanus.</title>
        <authorList>
            <person name="Itakura S."/>
            <person name="Yosikawa Y."/>
            <person name="Umezawa K."/>
        </authorList>
    </citation>
    <scope>NUCLEOTIDE SEQUENCE [LARGE SCALE GENOMIC DNA]</scope>
</reference>
<proteinExistence type="predicted"/>